<feature type="domain" description="DUF305" evidence="2">
    <location>
        <begin position="95"/>
        <end position="143"/>
    </location>
</feature>
<dbReference type="InterPro" id="IPR012347">
    <property type="entry name" value="Ferritin-like"/>
</dbReference>
<keyword evidence="1" id="KW-0472">Membrane</keyword>
<dbReference type="InterPro" id="IPR005183">
    <property type="entry name" value="DUF305_CopM-like"/>
</dbReference>
<evidence type="ECO:0000256" key="1">
    <source>
        <dbReference type="SAM" id="Phobius"/>
    </source>
</evidence>
<evidence type="ECO:0000259" key="2">
    <source>
        <dbReference type="Pfam" id="PF03713"/>
    </source>
</evidence>
<keyword evidence="1" id="KW-1133">Transmembrane helix</keyword>
<name>A0A3B9KZ87_9PROT</name>
<keyword evidence="1" id="KW-0812">Transmembrane</keyword>
<dbReference type="Gene3D" id="1.20.1260.10">
    <property type="match status" value="1"/>
</dbReference>
<organism evidence="3 4">
    <name type="scientific">Hyphomonas atlantica</name>
    <dbReference type="NCBI Taxonomy" id="1280948"/>
    <lineage>
        <taxon>Bacteria</taxon>
        <taxon>Pseudomonadati</taxon>
        <taxon>Pseudomonadota</taxon>
        <taxon>Alphaproteobacteria</taxon>
        <taxon>Hyphomonadales</taxon>
        <taxon>Hyphomonadaceae</taxon>
        <taxon>Hyphomonas</taxon>
    </lineage>
</organism>
<feature type="transmembrane region" description="Helical" evidence="1">
    <location>
        <begin position="42"/>
        <end position="64"/>
    </location>
</feature>
<dbReference type="Pfam" id="PF03713">
    <property type="entry name" value="DUF305"/>
    <property type="match status" value="1"/>
</dbReference>
<feature type="transmembrane region" description="Helical" evidence="1">
    <location>
        <begin position="71"/>
        <end position="88"/>
    </location>
</feature>
<dbReference type="Proteomes" id="UP000259173">
    <property type="component" value="Unassembled WGS sequence"/>
</dbReference>
<gene>
    <name evidence="3" type="ORF">DCG65_03200</name>
</gene>
<feature type="transmembrane region" description="Helical" evidence="1">
    <location>
        <begin position="7"/>
        <end position="27"/>
    </location>
</feature>
<protein>
    <submittedName>
        <fullName evidence="3">DUF305 domain-containing protein</fullName>
    </submittedName>
</protein>
<sequence length="187" mass="21268">MEMKNTYWRFAAMIGTSTLVMLGLMYLNTYAFEHVRWSETRFYMAFLMGGAMAVIMLSFMLNMYKNQKINLAIYGGAAIVFLLALWLVRSQATVEDRSYMKAMIPHHSIAIMVSERAGIEDVRVRELADEIIRAQRREIKEMDWLIADIAENGAALTEADAAARPVPEFEGLLDAENAVGSQMNRNR</sequence>
<evidence type="ECO:0000313" key="3">
    <source>
        <dbReference type="EMBL" id="HAE93539.1"/>
    </source>
</evidence>
<proteinExistence type="predicted"/>
<dbReference type="AlphaFoldDB" id="A0A3B9KZ87"/>
<dbReference type="EMBL" id="DMBR01000093">
    <property type="protein sequence ID" value="HAE93539.1"/>
    <property type="molecule type" value="Genomic_DNA"/>
</dbReference>
<reference evidence="3 4" key="1">
    <citation type="journal article" date="2018" name="Nat. Biotechnol.">
        <title>A standardized bacterial taxonomy based on genome phylogeny substantially revises the tree of life.</title>
        <authorList>
            <person name="Parks D.H."/>
            <person name="Chuvochina M."/>
            <person name="Waite D.W."/>
            <person name="Rinke C."/>
            <person name="Skarshewski A."/>
            <person name="Chaumeil P.A."/>
            <person name="Hugenholtz P."/>
        </authorList>
    </citation>
    <scope>NUCLEOTIDE SEQUENCE [LARGE SCALE GENOMIC DNA]</scope>
    <source>
        <strain evidence="3">UBA8557</strain>
    </source>
</reference>
<comment type="caution">
    <text evidence="3">The sequence shown here is derived from an EMBL/GenBank/DDBJ whole genome shotgun (WGS) entry which is preliminary data.</text>
</comment>
<accession>A0A3B9KZ87</accession>
<evidence type="ECO:0000313" key="4">
    <source>
        <dbReference type="Proteomes" id="UP000259173"/>
    </source>
</evidence>